<dbReference type="GO" id="GO:0005840">
    <property type="term" value="C:ribosome"/>
    <property type="evidence" value="ECO:0007669"/>
    <property type="project" value="UniProtKB-KW"/>
</dbReference>
<name>A0A0G0K1L0_9BACT</name>
<accession>A0A0G0K1L0</accession>
<dbReference type="GO" id="GO:1990904">
    <property type="term" value="C:ribonucleoprotein complex"/>
    <property type="evidence" value="ECO:0007669"/>
    <property type="project" value="UniProtKB-KW"/>
</dbReference>
<evidence type="ECO:0000256" key="2">
    <source>
        <dbReference type="ARBA" id="ARBA00022980"/>
    </source>
</evidence>
<feature type="coiled-coil region" evidence="5">
    <location>
        <begin position="44"/>
        <end position="71"/>
    </location>
</feature>
<dbReference type="InterPro" id="IPR020594">
    <property type="entry name" value="Ribosomal_bL9_bac/chp"/>
</dbReference>
<dbReference type="EMBL" id="LBUX01000032">
    <property type="protein sequence ID" value="KKQ73583.1"/>
    <property type="molecule type" value="Genomic_DNA"/>
</dbReference>
<keyword evidence="3" id="KW-0687">Ribonucleoprotein</keyword>
<dbReference type="InterPro" id="IPR000244">
    <property type="entry name" value="Ribosomal_bL9"/>
</dbReference>
<dbReference type="InterPro" id="IPR036935">
    <property type="entry name" value="Ribosomal_bL9_N_sf"/>
</dbReference>
<dbReference type="PANTHER" id="PTHR21368">
    <property type="entry name" value="50S RIBOSOMAL PROTEIN L9"/>
    <property type="match status" value="1"/>
</dbReference>
<dbReference type="AlphaFoldDB" id="A0A0G0K1L0"/>
<dbReference type="InterPro" id="IPR009027">
    <property type="entry name" value="Ribosomal_bL9/RNase_H1_N"/>
</dbReference>
<dbReference type="GO" id="GO:0006412">
    <property type="term" value="P:translation"/>
    <property type="evidence" value="ECO:0007669"/>
    <property type="project" value="InterPro"/>
</dbReference>
<dbReference type="Proteomes" id="UP000034498">
    <property type="component" value="Unassembled WGS sequence"/>
</dbReference>
<dbReference type="NCBIfam" id="TIGR00158">
    <property type="entry name" value="L9"/>
    <property type="match status" value="1"/>
</dbReference>
<comment type="similarity">
    <text evidence="1">Belongs to the bacterial ribosomal protein bL9 family.</text>
</comment>
<feature type="domain" description="Ribosomal protein L9" evidence="6">
    <location>
        <begin position="1"/>
        <end position="37"/>
    </location>
</feature>
<dbReference type="InterPro" id="IPR036791">
    <property type="entry name" value="Ribosomal_bL9_C_sf"/>
</dbReference>
<dbReference type="Gene3D" id="3.10.430.100">
    <property type="entry name" value="Ribosomal protein L9, C-terminal domain"/>
    <property type="match status" value="1"/>
</dbReference>
<evidence type="ECO:0000313" key="8">
    <source>
        <dbReference type="Proteomes" id="UP000034498"/>
    </source>
</evidence>
<dbReference type="SUPFAM" id="SSF55653">
    <property type="entry name" value="Ribosomal protein L9 C-domain"/>
    <property type="match status" value="1"/>
</dbReference>
<evidence type="ECO:0000256" key="1">
    <source>
        <dbReference type="ARBA" id="ARBA00010605"/>
    </source>
</evidence>
<dbReference type="Pfam" id="PF01281">
    <property type="entry name" value="Ribosomal_L9_N"/>
    <property type="match status" value="1"/>
</dbReference>
<reference evidence="7 8" key="1">
    <citation type="journal article" date="2015" name="Nature">
        <title>rRNA introns, odd ribosomes, and small enigmatic genomes across a large radiation of phyla.</title>
        <authorList>
            <person name="Brown C.T."/>
            <person name="Hug L.A."/>
            <person name="Thomas B.C."/>
            <person name="Sharon I."/>
            <person name="Castelle C.J."/>
            <person name="Singh A."/>
            <person name="Wilkins M.J."/>
            <person name="Williams K.H."/>
            <person name="Banfield J.F."/>
        </authorList>
    </citation>
    <scope>NUCLEOTIDE SEQUENCE [LARGE SCALE GENOMIC DNA]</scope>
</reference>
<evidence type="ECO:0000313" key="7">
    <source>
        <dbReference type="EMBL" id="KKQ73583.1"/>
    </source>
</evidence>
<keyword evidence="2 7" id="KW-0689">Ribosomal protein</keyword>
<comment type="caution">
    <text evidence="7">The sequence shown here is derived from an EMBL/GenBank/DDBJ whole genome shotgun (WGS) entry which is preliminary data.</text>
</comment>
<dbReference type="InterPro" id="IPR020070">
    <property type="entry name" value="Ribosomal_bL9_N"/>
</dbReference>
<dbReference type="PATRIC" id="fig|1618336.3.peg.485"/>
<evidence type="ECO:0000256" key="5">
    <source>
        <dbReference type="SAM" id="Coils"/>
    </source>
</evidence>
<dbReference type="STRING" id="1618336.US94_C0032G0004"/>
<dbReference type="Gene3D" id="3.40.5.10">
    <property type="entry name" value="Ribosomal protein L9, N-terminal domain"/>
    <property type="match status" value="1"/>
</dbReference>
<keyword evidence="5" id="KW-0175">Coiled coil</keyword>
<gene>
    <name evidence="7" type="ORF">US94_C0032G0004</name>
</gene>
<evidence type="ECO:0000256" key="4">
    <source>
        <dbReference type="ARBA" id="ARBA00035292"/>
    </source>
</evidence>
<dbReference type="SUPFAM" id="SSF55658">
    <property type="entry name" value="L9 N-domain-like"/>
    <property type="match status" value="1"/>
</dbReference>
<protein>
    <recommendedName>
        <fullName evidence="4">Large ribosomal subunit protein bL9</fullName>
    </recommendedName>
</protein>
<dbReference type="GO" id="GO:0003735">
    <property type="term" value="F:structural constituent of ribosome"/>
    <property type="evidence" value="ECO:0007669"/>
    <property type="project" value="InterPro"/>
</dbReference>
<organism evidence="7 8">
    <name type="scientific">Berkelbacteria bacterium GW2011_GWB1_38_5</name>
    <dbReference type="NCBI Taxonomy" id="1618336"/>
    <lineage>
        <taxon>Bacteria</taxon>
        <taxon>Candidatus Berkelbacteria</taxon>
    </lineage>
</organism>
<evidence type="ECO:0000256" key="3">
    <source>
        <dbReference type="ARBA" id="ARBA00023274"/>
    </source>
</evidence>
<proteinExistence type="inferred from homology"/>
<sequence length="137" mass="15238">MKVILVQNVGNLGQTGDLKEVKAGYARNFLFTKGLAVLPGDPKARELQKTHQQKSIQKEDLSNKIEQLEGRELVFTVKVNKKDIPFKAIHAKEIAEKLGVKEETIDVKSIKAIGKHLVFVKSGNKLAKINIVVNPEK</sequence>
<evidence type="ECO:0000259" key="6">
    <source>
        <dbReference type="Pfam" id="PF01281"/>
    </source>
</evidence>